<dbReference type="GO" id="GO:0003676">
    <property type="term" value="F:nucleic acid binding"/>
    <property type="evidence" value="ECO:0007669"/>
    <property type="project" value="InterPro"/>
</dbReference>
<keyword evidence="9" id="KW-0808">Transferase</keyword>
<dbReference type="GO" id="GO:0003964">
    <property type="term" value="F:RNA-directed DNA polymerase activity"/>
    <property type="evidence" value="ECO:0007669"/>
    <property type="project" value="UniProtKB-KW"/>
</dbReference>
<keyword evidence="13" id="KW-1185">Reference proteome</keyword>
<keyword evidence="10" id="KW-0233">DNA recombination</keyword>
<dbReference type="GO" id="GO:0006310">
    <property type="term" value="P:DNA recombination"/>
    <property type="evidence" value="ECO:0007669"/>
    <property type="project" value="UniProtKB-KW"/>
</dbReference>
<name>A0A8H5D1W4_9AGAR</name>
<evidence type="ECO:0008006" key="14">
    <source>
        <dbReference type="Google" id="ProtNLM"/>
    </source>
</evidence>
<evidence type="ECO:0000256" key="7">
    <source>
        <dbReference type="ARBA" id="ARBA00022908"/>
    </source>
</evidence>
<dbReference type="Proteomes" id="UP000559256">
    <property type="component" value="Unassembled WGS sequence"/>
</dbReference>
<evidence type="ECO:0000256" key="3">
    <source>
        <dbReference type="ARBA" id="ARBA00022723"/>
    </source>
</evidence>
<dbReference type="OrthoDB" id="3243429at2759"/>
<dbReference type="PANTHER" id="PTHR42648">
    <property type="entry name" value="TRANSPOSASE, PUTATIVE-RELATED"/>
    <property type="match status" value="1"/>
</dbReference>
<dbReference type="Gene3D" id="3.30.420.10">
    <property type="entry name" value="Ribonuclease H-like superfamily/Ribonuclease H"/>
    <property type="match status" value="1"/>
</dbReference>
<keyword evidence="3" id="KW-0479">Metal-binding</keyword>
<proteinExistence type="predicted"/>
<evidence type="ECO:0000256" key="2">
    <source>
        <dbReference type="ARBA" id="ARBA00022722"/>
    </source>
</evidence>
<keyword evidence="2" id="KW-0540">Nuclease</keyword>
<evidence type="ECO:0000256" key="8">
    <source>
        <dbReference type="ARBA" id="ARBA00022918"/>
    </source>
</evidence>
<feature type="region of interest" description="Disordered" evidence="11">
    <location>
        <begin position="157"/>
        <end position="189"/>
    </location>
</feature>
<dbReference type="InterPro" id="IPR039537">
    <property type="entry name" value="Retrotran_Ty1/copia-like"/>
</dbReference>
<keyword evidence="4" id="KW-0255">Endonuclease</keyword>
<dbReference type="GO" id="GO:0004519">
    <property type="term" value="F:endonuclease activity"/>
    <property type="evidence" value="ECO:0007669"/>
    <property type="project" value="UniProtKB-KW"/>
</dbReference>
<evidence type="ECO:0000313" key="13">
    <source>
        <dbReference type="Proteomes" id="UP000559256"/>
    </source>
</evidence>
<reference evidence="12 13" key="1">
    <citation type="journal article" date="2020" name="ISME J.">
        <title>Uncovering the hidden diversity of litter-decomposition mechanisms in mushroom-forming fungi.</title>
        <authorList>
            <person name="Floudas D."/>
            <person name="Bentzer J."/>
            <person name="Ahren D."/>
            <person name="Johansson T."/>
            <person name="Persson P."/>
            <person name="Tunlid A."/>
        </authorList>
    </citation>
    <scope>NUCLEOTIDE SEQUENCE [LARGE SCALE GENOMIC DNA]</scope>
    <source>
        <strain evidence="12 13">CBS 291.85</strain>
    </source>
</reference>
<protein>
    <recommendedName>
        <fullName evidence="14">Integrase catalytic domain-containing protein</fullName>
    </recommendedName>
</protein>
<evidence type="ECO:0000256" key="5">
    <source>
        <dbReference type="ARBA" id="ARBA00022801"/>
    </source>
</evidence>
<keyword evidence="7" id="KW-0229">DNA integration</keyword>
<evidence type="ECO:0000256" key="4">
    <source>
        <dbReference type="ARBA" id="ARBA00022759"/>
    </source>
</evidence>
<feature type="region of interest" description="Disordered" evidence="11">
    <location>
        <begin position="201"/>
        <end position="222"/>
    </location>
</feature>
<dbReference type="GO" id="GO:0003887">
    <property type="term" value="F:DNA-directed DNA polymerase activity"/>
    <property type="evidence" value="ECO:0007669"/>
    <property type="project" value="UniProtKB-KW"/>
</dbReference>
<dbReference type="SUPFAM" id="SSF53098">
    <property type="entry name" value="Ribonuclease H-like"/>
    <property type="match status" value="1"/>
</dbReference>
<sequence length="240" mass="26996">MNAREFLGAELTKWLQDREIVSIMMVAYAHQQNGKIERMMAITMLTESGSPMQFWEYVVDMSVYILHHLPTSVGPDDVTPYEGMFGMKPDVSNMHVPFCCCWFLIPEEICPKKDTKGKEHFSQDMKFDKHTFGKLKGVPCTPQPLIVDVDSIPLNTVSKEPVDTNSPPTPHVTPATSTPTPSPPLHDNNTLPIVKDFMPPLPPDPVPTDKPTSLPCKTHSQTRTEVGKAWVAEWDRREAI</sequence>
<keyword evidence="6" id="KW-0460">Magnesium</keyword>
<keyword evidence="5" id="KW-0378">Hydrolase</keyword>
<dbReference type="GO" id="GO:0046872">
    <property type="term" value="F:metal ion binding"/>
    <property type="evidence" value="ECO:0007669"/>
    <property type="project" value="UniProtKB-KW"/>
</dbReference>
<evidence type="ECO:0000256" key="1">
    <source>
        <dbReference type="ARBA" id="ARBA00022695"/>
    </source>
</evidence>
<evidence type="ECO:0000256" key="6">
    <source>
        <dbReference type="ARBA" id="ARBA00022842"/>
    </source>
</evidence>
<dbReference type="GO" id="GO:0015074">
    <property type="term" value="P:DNA integration"/>
    <property type="evidence" value="ECO:0007669"/>
    <property type="project" value="UniProtKB-KW"/>
</dbReference>
<evidence type="ECO:0000256" key="11">
    <source>
        <dbReference type="SAM" id="MobiDB-lite"/>
    </source>
</evidence>
<comment type="caution">
    <text evidence="12">The sequence shown here is derived from an EMBL/GenBank/DDBJ whole genome shotgun (WGS) entry which is preliminary data.</text>
</comment>
<dbReference type="InterPro" id="IPR036397">
    <property type="entry name" value="RNaseH_sf"/>
</dbReference>
<evidence type="ECO:0000256" key="9">
    <source>
        <dbReference type="ARBA" id="ARBA00022932"/>
    </source>
</evidence>
<keyword evidence="1" id="KW-0548">Nucleotidyltransferase</keyword>
<dbReference type="PANTHER" id="PTHR42648:SF11">
    <property type="entry name" value="TRANSPOSON TY4-P GAG-POL POLYPROTEIN"/>
    <property type="match status" value="1"/>
</dbReference>
<keyword evidence="9" id="KW-0239">DNA-directed DNA polymerase</keyword>
<organism evidence="12 13">
    <name type="scientific">Tetrapyrgos nigripes</name>
    <dbReference type="NCBI Taxonomy" id="182062"/>
    <lineage>
        <taxon>Eukaryota</taxon>
        <taxon>Fungi</taxon>
        <taxon>Dikarya</taxon>
        <taxon>Basidiomycota</taxon>
        <taxon>Agaricomycotina</taxon>
        <taxon>Agaricomycetes</taxon>
        <taxon>Agaricomycetidae</taxon>
        <taxon>Agaricales</taxon>
        <taxon>Marasmiineae</taxon>
        <taxon>Marasmiaceae</taxon>
        <taxon>Tetrapyrgos</taxon>
    </lineage>
</organism>
<dbReference type="AlphaFoldDB" id="A0A8H5D1W4"/>
<evidence type="ECO:0000313" key="12">
    <source>
        <dbReference type="EMBL" id="KAF5352159.1"/>
    </source>
</evidence>
<gene>
    <name evidence="12" type="ORF">D9758_009193</name>
</gene>
<dbReference type="EMBL" id="JAACJM010000067">
    <property type="protein sequence ID" value="KAF5352159.1"/>
    <property type="molecule type" value="Genomic_DNA"/>
</dbReference>
<keyword evidence="8" id="KW-0695">RNA-directed DNA polymerase</keyword>
<dbReference type="InterPro" id="IPR012337">
    <property type="entry name" value="RNaseH-like_sf"/>
</dbReference>
<accession>A0A8H5D1W4</accession>
<evidence type="ECO:0000256" key="10">
    <source>
        <dbReference type="ARBA" id="ARBA00023172"/>
    </source>
</evidence>
<dbReference type="GO" id="GO:0016787">
    <property type="term" value="F:hydrolase activity"/>
    <property type="evidence" value="ECO:0007669"/>
    <property type="project" value="UniProtKB-KW"/>
</dbReference>